<dbReference type="AlphaFoldDB" id="A0AAW1LPP4"/>
<dbReference type="SUPFAM" id="SSF48403">
    <property type="entry name" value="Ankyrin repeat"/>
    <property type="match status" value="1"/>
</dbReference>
<dbReference type="InterPro" id="IPR036770">
    <property type="entry name" value="Ankyrin_rpt-contain_sf"/>
</dbReference>
<feature type="repeat" description="ANK" evidence="1">
    <location>
        <begin position="111"/>
        <end position="133"/>
    </location>
</feature>
<evidence type="ECO:0000256" key="2">
    <source>
        <dbReference type="SAM" id="MobiDB-lite"/>
    </source>
</evidence>
<evidence type="ECO:0000256" key="1">
    <source>
        <dbReference type="PROSITE-ProRule" id="PRU00023"/>
    </source>
</evidence>
<dbReference type="Proteomes" id="UP001443914">
    <property type="component" value="Unassembled WGS sequence"/>
</dbReference>
<evidence type="ECO:0000313" key="3">
    <source>
        <dbReference type="EMBL" id="KAK9735706.1"/>
    </source>
</evidence>
<dbReference type="PROSITE" id="PS50297">
    <property type="entry name" value="ANK_REP_REGION"/>
    <property type="match status" value="1"/>
</dbReference>
<sequence>MDTDCGTLVGKSDDVELTPKNPRDDDSNSDIDDGRDGAELLAAAEEGRGEDVLSILGKNPSLIRTGDPVGNTALHMAARDGDIVIVCNLIAFLEESQDEDLKEAFKDVNVDGDTALHMALKNGHRKVAYHLIKADEWTGIPIEQVLNL</sequence>
<evidence type="ECO:0000313" key="4">
    <source>
        <dbReference type="Proteomes" id="UP001443914"/>
    </source>
</evidence>
<protein>
    <submittedName>
        <fullName evidence="3">Uncharacterized protein</fullName>
    </submittedName>
</protein>
<dbReference type="PANTHER" id="PTHR24121">
    <property type="entry name" value="NO MECHANORECEPTOR POTENTIAL C, ISOFORM D-RELATED"/>
    <property type="match status" value="1"/>
</dbReference>
<feature type="region of interest" description="Disordered" evidence="2">
    <location>
        <begin position="1"/>
        <end position="37"/>
    </location>
</feature>
<keyword evidence="4" id="KW-1185">Reference proteome</keyword>
<comment type="caution">
    <text evidence="3">The sequence shown here is derived from an EMBL/GenBank/DDBJ whole genome shotgun (WGS) entry which is preliminary data.</text>
</comment>
<dbReference type="SMART" id="SM00248">
    <property type="entry name" value="ANK"/>
    <property type="match status" value="2"/>
</dbReference>
<name>A0AAW1LPP4_SAPOF</name>
<reference evidence="3" key="1">
    <citation type="submission" date="2024-03" db="EMBL/GenBank/DDBJ databases">
        <title>WGS assembly of Saponaria officinalis var. Norfolk2.</title>
        <authorList>
            <person name="Jenkins J."/>
            <person name="Shu S."/>
            <person name="Grimwood J."/>
            <person name="Barry K."/>
            <person name="Goodstein D."/>
            <person name="Schmutz J."/>
            <person name="Leebens-Mack J."/>
            <person name="Osbourn A."/>
        </authorList>
    </citation>
    <scope>NUCLEOTIDE SEQUENCE [LARGE SCALE GENOMIC DNA]</scope>
    <source>
        <strain evidence="3">JIC</strain>
    </source>
</reference>
<dbReference type="PANTHER" id="PTHR24121:SF21">
    <property type="entry name" value="ANKYRIN REPEAT FAMILY PROTEIN"/>
    <property type="match status" value="1"/>
</dbReference>
<gene>
    <name evidence="3" type="ORF">RND81_04G221400</name>
</gene>
<dbReference type="InterPro" id="IPR002110">
    <property type="entry name" value="Ankyrin_rpt"/>
</dbReference>
<keyword evidence="1" id="KW-0040">ANK repeat</keyword>
<organism evidence="3 4">
    <name type="scientific">Saponaria officinalis</name>
    <name type="common">Common soapwort</name>
    <name type="synonym">Lychnis saponaria</name>
    <dbReference type="NCBI Taxonomy" id="3572"/>
    <lineage>
        <taxon>Eukaryota</taxon>
        <taxon>Viridiplantae</taxon>
        <taxon>Streptophyta</taxon>
        <taxon>Embryophyta</taxon>
        <taxon>Tracheophyta</taxon>
        <taxon>Spermatophyta</taxon>
        <taxon>Magnoliopsida</taxon>
        <taxon>eudicotyledons</taxon>
        <taxon>Gunneridae</taxon>
        <taxon>Pentapetalae</taxon>
        <taxon>Caryophyllales</taxon>
        <taxon>Caryophyllaceae</taxon>
        <taxon>Caryophylleae</taxon>
        <taxon>Saponaria</taxon>
    </lineage>
</organism>
<dbReference type="Gene3D" id="1.25.40.20">
    <property type="entry name" value="Ankyrin repeat-containing domain"/>
    <property type="match status" value="1"/>
</dbReference>
<dbReference type="PROSITE" id="PS50088">
    <property type="entry name" value="ANK_REPEAT"/>
    <property type="match status" value="1"/>
</dbReference>
<feature type="compositionally biased region" description="Basic and acidic residues" evidence="2">
    <location>
        <begin position="21"/>
        <end position="37"/>
    </location>
</feature>
<dbReference type="EMBL" id="JBDFQZ010000004">
    <property type="protein sequence ID" value="KAK9735706.1"/>
    <property type="molecule type" value="Genomic_DNA"/>
</dbReference>
<accession>A0AAW1LPP4</accession>
<dbReference type="Pfam" id="PF12796">
    <property type="entry name" value="Ank_2"/>
    <property type="match status" value="1"/>
</dbReference>
<proteinExistence type="predicted"/>